<feature type="transmembrane region" description="Helical" evidence="1">
    <location>
        <begin position="57"/>
        <end position="78"/>
    </location>
</feature>
<sequence length="119" mass="12655">MTFSTTGFEVNAITILLTAGTLIALAIAVWNAVVAFRHASQPHDWRVDRSGLPQPANGSQLLILGAAASISMIVLLLAQAPASGLLAVLLGWSIAFAVLATRNRRRSQAWFNGRDGFGR</sequence>
<proteinExistence type="predicted"/>
<name>A0ABS7BSN2_9SPHN</name>
<protein>
    <submittedName>
        <fullName evidence="2">Uncharacterized protein</fullName>
    </submittedName>
</protein>
<dbReference type="EMBL" id="JAHXZN010000008">
    <property type="protein sequence ID" value="MBW6532615.1"/>
    <property type="molecule type" value="Genomic_DNA"/>
</dbReference>
<feature type="transmembrane region" description="Helical" evidence="1">
    <location>
        <begin position="12"/>
        <end position="36"/>
    </location>
</feature>
<evidence type="ECO:0000313" key="2">
    <source>
        <dbReference type="EMBL" id="MBW6532615.1"/>
    </source>
</evidence>
<keyword evidence="1" id="KW-1133">Transmembrane helix</keyword>
<gene>
    <name evidence="2" type="ORF">KZ820_17880</name>
</gene>
<organism evidence="2 3">
    <name type="scientific">Sphingomonas citri</name>
    <dbReference type="NCBI Taxonomy" id="2862499"/>
    <lineage>
        <taxon>Bacteria</taxon>
        <taxon>Pseudomonadati</taxon>
        <taxon>Pseudomonadota</taxon>
        <taxon>Alphaproteobacteria</taxon>
        <taxon>Sphingomonadales</taxon>
        <taxon>Sphingomonadaceae</taxon>
        <taxon>Sphingomonas</taxon>
    </lineage>
</organism>
<dbReference type="Proteomes" id="UP000759103">
    <property type="component" value="Unassembled WGS sequence"/>
</dbReference>
<keyword evidence="1" id="KW-0812">Transmembrane</keyword>
<evidence type="ECO:0000256" key="1">
    <source>
        <dbReference type="SAM" id="Phobius"/>
    </source>
</evidence>
<feature type="transmembrane region" description="Helical" evidence="1">
    <location>
        <begin position="84"/>
        <end position="101"/>
    </location>
</feature>
<keyword evidence="3" id="KW-1185">Reference proteome</keyword>
<dbReference type="RefSeq" id="WP_219750203.1">
    <property type="nucleotide sequence ID" value="NZ_JAHXZN010000008.1"/>
</dbReference>
<keyword evidence="1" id="KW-0472">Membrane</keyword>
<comment type="caution">
    <text evidence="2">The sequence shown here is derived from an EMBL/GenBank/DDBJ whole genome shotgun (WGS) entry which is preliminary data.</text>
</comment>
<accession>A0ABS7BSN2</accession>
<reference evidence="2 3" key="1">
    <citation type="submission" date="2021-07" db="EMBL/GenBank/DDBJ databases">
        <title>Sphingomonas sp.</title>
        <authorList>
            <person name="Feng G."/>
            <person name="Li J."/>
            <person name="Pan M."/>
        </authorList>
    </citation>
    <scope>NUCLEOTIDE SEQUENCE [LARGE SCALE GENOMIC DNA]</scope>
    <source>
        <strain evidence="2 3">RRHST34</strain>
    </source>
</reference>
<evidence type="ECO:0000313" key="3">
    <source>
        <dbReference type="Proteomes" id="UP000759103"/>
    </source>
</evidence>